<sequence>MENNNNNNGGILSEFDLSFLPMDYVADIIALASPRDACSASMVSRVFKSSSDSDTVWEKFLLSDYQQILSKSVDTPPWNYASPIKSCSSTFPLPSSLKWLSWKVFGGSTFKAGRRLHMLSLKTTYAAYLVFGITKDSIGLGQVAEASVRFADMFTVSEPGMNSMQPAHPIEDRMDGQIAYEGRVAQARKDGCREILLGEFFNNNGGDETVLRLSQTTTLNTKRGLILEGIELPPREA</sequence>
<dbReference type="Pfam" id="PF14299">
    <property type="entry name" value="PP2"/>
    <property type="match status" value="1"/>
</dbReference>
<evidence type="ECO:0000313" key="2">
    <source>
        <dbReference type="EMBL" id="CAI9117838.1"/>
    </source>
</evidence>
<proteinExistence type="predicted"/>
<dbReference type="InterPro" id="IPR025886">
    <property type="entry name" value="PP2-like"/>
</dbReference>
<dbReference type="PANTHER" id="PTHR32278:SF111">
    <property type="entry name" value="F-BOX PROTEIN PP2-B12-RELATED"/>
    <property type="match status" value="1"/>
</dbReference>
<dbReference type="CDD" id="cd22162">
    <property type="entry name" value="F-box_AtSKIP3-like"/>
    <property type="match status" value="1"/>
</dbReference>
<gene>
    <name evidence="2" type="ORF">OLC1_LOCUS23837</name>
</gene>
<dbReference type="EMBL" id="OX459126">
    <property type="protein sequence ID" value="CAI9117838.1"/>
    <property type="molecule type" value="Genomic_DNA"/>
</dbReference>
<dbReference type="SUPFAM" id="SSF81383">
    <property type="entry name" value="F-box domain"/>
    <property type="match status" value="1"/>
</dbReference>
<evidence type="ECO:0000313" key="3">
    <source>
        <dbReference type="Proteomes" id="UP001161247"/>
    </source>
</evidence>
<dbReference type="Gene3D" id="1.20.1280.50">
    <property type="match status" value="1"/>
</dbReference>
<organism evidence="2 3">
    <name type="scientific">Oldenlandia corymbosa var. corymbosa</name>
    <dbReference type="NCBI Taxonomy" id="529605"/>
    <lineage>
        <taxon>Eukaryota</taxon>
        <taxon>Viridiplantae</taxon>
        <taxon>Streptophyta</taxon>
        <taxon>Embryophyta</taxon>
        <taxon>Tracheophyta</taxon>
        <taxon>Spermatophyta</taxon>
        <taxon>Magnoliopsida</taxon>
        <taxon>eudicotyledons</taxon>
        <taxon>Gunneridae</taxon>
        <taxon>Pentapetalae</taxon>
        <taxon>asterids</taxon>
        <taxon>lamiids</taxon>
        <taxon>Gentianales</taxon>
        <taxon>Rubiaceae</taxon>
        <taxon>Rubioideae</taxon>
        <taxon>Spermacoceae</taxon>
        <taxon>Hedyotis-Oldenlandia complex</taxon>
        <taxon>Oldenlandia</taxon>
    </lineage>
</organism>
<feature type="domain" description="F-box" evidence="1">
    <location>
        <begin position="14"/>
        <end position="60"/>
    </location>
</feature>
<dbReference type="InterPro" id="IPR036047">
    <property type="entry name" value="F-box-like_dom_sf"/>
</dbReference>
<dbReference type="AlphaFoldDB" id="A0AAV1EDR7"/>
<accession>A0AAV1EDR7</accession>
<protein>
    <submittedName>
        <fullName evidence="2">OLC1v1019323C1</fullName>
    </submittedName>
</protein>
<reference evidence="2" key="1">
    <citation type="submission" date="2023-03" db="EMBL/GenBank/DDBJ databases">
        <authorList>
            <person name="Julca I."/>
        </authorList>
    </citation>
    <scope>NUCLEOTIDE SEQUENCE</scope>
</reference>
<dbReference type="InterPro" id="IPR001810">
    <property type="entry name" value="F-box_dom"/>
</dbReference>
<keyword evidence="3" id="KW-1185">Reference proteome</keyword>
<evidence type="ECO:0000259" key="1">
    <source>
        <dbReference type="PROSITE" id="PS50181"/>
    </source>
</evidence>
<dbReference type="PROSITE" id="PS50181">
    <property type="entry name" value="FBOX"/>
    <property type="match status" value="1"/>
</dbReference>
<dbReference type="PANTHER" id="PTHR32278">
    <property type="entry name" value="F-BOX DOMAIN-CONTAINING PROTEIN"/>
    <property type="match status" value="1"/>
</dbReference>
<dbReference type="Proteomes" id="UP001161247">
    <property type="component" value="Chromosome 9"/>
</dbReference>
<name>A0AAV1EDR7_OLDCO</name>